<evidence type="ECO:0000313" key="3">
    <source>
        <dbReference type="EMBL" id="MFD2519386.1"/>
    </source>
</evidence>
<keyword evidence="2" id="KW-0812">Transmembrane</keyword>
<keyword evidence="2" id="KW-1133">Transmembrane helix</keyword>
<feature type="compositionally biased region" description="Basic and acidic residues" evidence="1">
    <location>
        <begin position="201"/>
        <end position="210"/>
    </location>
</feature>
<feature type="transmembrane region" description="Helical" evidence="2">
    <location>
        <begin position="60"/>
        <end position="79"/>
    </location>
</feature>
<evidence type="ECO:0000256" key="2">
    <source>
        <dbReference type="SAM" id="Phobius"/>
    </source>
</evidence>
<feature type="region of interest" description="Disordered" evidence="1">
    <location>
        <begin position="168"/>
        <end position="254"/>
    </location>
</feature>
<evidence type="ECO:0000313" key="4">
    <source>
        <dbReference type="Proteomes" id="UP001597510"/>
    </source>
</evidence>
<keyword evidence="4" id="KW-1185">Reference proteome</keyword>
<name>A0ABW5J093_9BACT</name>
<proteinExistence type="predicted"/>
<comment type="caution">
    <text evidence="3">The sequence shown here is derived from an EMBL/GenBank/DDBJ whole genome shotgun (WGS) entry which is preliminary data.</text>
</comment>
<gene>
    <name evidence="3" type="ORF">ACFSR2_00715</name>
</gene>
<protein>
    <recommendedName>
        <fullName evidence="5">Outer membrane protein beta-barrel domain-containing protein</fullName>
    </recommendedName>
</protein>
<evidence type="ECO:0008006" key="5">
    <source>
        <dbReference type="Google" id="ProtNLM"/>
    </source>
</evidence>
<dbReference type="RefSeq" id="WP_340238281.1">
    <property type="nucleotide sequence ID" value="NZ_JBBEWC010000009.1"/>
</dbReference>
<organism evidence="3 4">
    <name type="scientific">Emticicia soli</name>
    <dbReference type="NCBI Taxonomy" id="2027878"/>
    <lineage>
        <taxon>Bacteria</taxon>
        <taxon>Pseudomonadati</taxon>
        <taxon>Bacteroidota</taxon>
        <taxon>Cytophagia</taxon>
        <taxon>Cytophagales</taxon>
        <taxon>Leadbetterellaceae</taxon>
        <taxon>Emticicia</taxon>
    </lineage>
</organism>
<reference evidence="4" key="1">
    <citation type="journal article" date="2019" name="Int. J. Syst. Evol. Microbiol.">
        <title>The Global Catalogue of Microorganisms (GCM) 10K type strain sequencing project: providing services to taxonomists for standard genome sequencing and annotation.</title>
        <authorList>
            <consortium name="The Broad Institute Genomics Platform"/>
            <consortium name="The Broad Institute Genome Sequencing Center for Infectious Disease"/>
            <person name="Wu L."/>
            <person name="Ma J."/>
        </authorList>
    </citation>
    <scope>NUCLEOTIDE SEQUENCE [LARGE SCALE GENOMIC DNA]</scope>
    <source>
        <strain evidence="4">KCTC 52344</strain>
    </source>
</reference>
<feature type="compositionally biased region" description="Basic and acidic residues" evidence="1">
    <location>
        <begin position="223"/>
        <end position="254"/>
    </location>
</feature>
<evidence type="ECO:0000256" key="1">
    <source>
        <dbReference type="SAM" id="MobiDB-lite"/>
    </source>
</evidence>
<accession>A0ABW5J093</accession>
<dbReference type="Proteomes" id="UP001597510">
    <property type="component" value="Unassembled WGS sequence"/>
</dbReference>
<sequence length="531" mass="59620">MSKNLHDLSDDEFDDLFRESAEKADIGFDPDAWKKMSQKLDAANDPPSSSGKSGNTLLKWGLPLVVLLLLLITGSYFFIRKSSEAITTPKVKTKESTLKPTDSAAQKYVSTDKVTTQNQDNTVDNTLPENTTKTDNAVIVNTTKNRVESREINKTQAANKAILRKDLQSTSAEDAVQTDRKDDSKSTLLKQKSNEIADANNTKETRESTDLRNTTRVKNTSIIKDKKTNESKSENLPDKTSKRADYTEQKLSEKTKTNLLSNNTPTDVDGIIPNNLSSVNTSAVDSANTIQPMQWVSVAVLSPIKPLFNSNLKLPVVSFESSFEQPIAKPRENTAFSRGLNIRLALSPDFSFIPSNEIFKIGNNWAAIVEYRFSNRLSIQTGVIRSLKLYNALPNQYEWTGYYNPSSPIIDIDATCKMLDIPLNIRYDLSQKPNSRWFVSTGFTSYIMLKEEYRYNYENPSDPSIKRTGWVGKTGTYPFGVLNLSVGYERQIFRRLTLQVEPFFKTPLGKVGYGKVRLATAGVFFSAKYPF</sequence>
<feature type="compositionally biased region" description="Polar residues" evidence="1">
    <location>
        <begin position="211"/>
        <end position="222"/>
    </location>
</feature>
<dbReference type="EMBL" id="JBHULC010000001">
    <property type="protein sequence ID" value="MFD2519386.1"/>
    <property type="molecule type" value="Genomic_DNA"/>
</dbReference>
<keyword evidence="2" id="KW-0472">Membrane</keyword>